<feature type="transmembrane region" description="Helical" evidence="2">
    <location>
        <begin position="67"/>
        <end position="87"/>
    </location>
</feature>
<feature type="transmembrane region" description="Helical" evidence="2">
    <location>
        <begin position="304"/>
        <end position="325"/>
    </location>
</feature>
<feature type="transmembrane region" description="Helical" evidence="2">
    <location>
        <begin position="26"/>
        <end position="47"/>
    </location>
</feature>
<protein>
    <recommendedName>
        <fullName evidence="5">LigA protein</fullName>
    </recommendedName>
</protein>
<dbReference type="EMBL" id="BNBT01000248">
    <property type="protein sequence ID" value="GHE99258.1"/>
    <property type="molecule type" value="Genomic_DNA"/>
</dbReference>
<organism evidence="3 4">
    <name type="scientific">Streptomyces longispororuber</name>
    <dbReference type="NCBI Taxonomy" id="68230"/>
    <lineage>
        <taxon>Bacteria</taxon>
        <taxon>Bacillati</taxon>
        <taxon>Actinomycetota</taxon>
        <taxon>Actinomycetes</taxon>
        <taxon>Kitasatosporales</taxon>
        <taxon>Streptomycetaceae</taxon>
        <taxon>Streptomyces</taxon>
    </lineage>
</organism>
<sequence>MTQALVPAPAPAGLPARSVPSGPRRVLRAVAVASCLPYLSLKLAWIAGSRVGIPDGSSLLDHRGVMVVANTVTVLMDAAVIVLALLLTQAWGRRTPAWLLVLPMWAATGLLTPIMAGFPAQLAVRALGGSGSGADTGREPFLDEWVFGVVYGGFILQGLSLGLLFALYARDRWGHVGRGRVRELAPAGRAARWCAVAAAALALYPAVLRLLWACGSTAGLDAARAAERTSDFSVLQVLEAGYLAAAAAGGLMLAFRWGRALPARVPLALAWLGSGAVACWAAWLSVTSLGPVDEVTERPTAATLLSYAVQMIIGVLVVAVGVRSLRAGAGAGERVAGGARPGEGRAAGGGGA</sequence>
<evidence type="ECO:0000256" key="2">
    <source>
        <dbReference type="SAM" id="Phobius"/>
    </source>
</evidence>
<dbReference type="Proteomes" id="UP000608024">
    <property type="component" value="Unassembled WGS sequence"/>
</dbReference>
<proteinExistence type="predicted"/>
<feature type="transmembrane region" description="Helical" evidence="2">
    <location>
        <begin position="190"/>
        <end position="212"/>
    </location>
</feature>
<feature type="transmembrane region" description="Helical" evidence="2">
    <location>
        <begin position="267"/>
        <end position="284"/>
    </location>
</feature>
<keyword evidence="2" id="KW-0472">Membrane</keyword>
<feature type="compositionally biased region" description="Gly residues" evidence="1">
    <location>
        <begin position="339"/>
        <end position="352"/>
    </location>
</feature>
<dbReference type="RefSeq" id="WP_229926204.1">
    <property type="nucleotide sequence ID" value="NZ_BNBT01000248.1"/>
</dbReference>
<reference evidence="3" key="2">
    <citation type="submission" date="2020-09" db="EMBL/GenBank/DDBJ databases">
        <authorList>
            <person name="Sun Q."/>
            <person name="Ohkuma M."/>
        </authorList>
    </citation>
    <scope>NUCLEOTIDE SEQUENCE</scope>
    <source>
        <strain evidence="3">JCM 4784</strain>
    </source>
</reference>
<evidence type="ECO:0000256" key="1">
    <source>
        <dbReference type="SAM" id="MobiDB-lite"/>
    </source>
</evidence>
<feature type="transmembrane region" description="Helical" evidence="2">
    <location>
        <begin position="145"/>
        <end position="169"/>
    </location>
</feature>
<name>A0A919E0K1_9ACTN</name>
<dbReference type="AlphaFoldDB" id="A0A919E0K1"/>
<keyword evidence="2" id="KW-1133">Transmembrane helix</keyword>
<feature type="transmembrane region" description="Helical" evidence="2">
    <location>
        <begin position="232"/>
        <end position="255"/>
    </location>
</feature>
<feature type="region of interest" description="Disordered" evidence="1">
    <location>
        <begin position="333"/>
        <end position="352"/>
    </location>
</feature>
<evidence type="ECO:0000313" key="4">
    <source>
        <dbReference type="Proteomes" id="UP000608024"/>
    </source>
</evidence>
<keyword evidence="2" id="KW-0812">Transmembrane</keyword>
<reference evidence="3" key="1">
    <citation type="journal article" date="2014" name="Int. J. Syst. Evol. Microbiol.">
        <title>Complete genome sequence of Corynebacterium casei LMG S-19264T (=DSM 44701T), isolated from a smear-ripened cheese.</title>
        <authorList>
            <consortium name="US DOE Joint Genome Institute (JGI-PGF)"/>
            <person name="Walter F."/>
            <person name="Albersmeier A."/>
            <person name="Kalinowski J."/>
            <person name="Ruckert C."/>
        </authorList>
    </citation>
    <scope>NUCLEOTIDE SEQUENCE</scope>
    <source>
        <strain evidence="3">JCM 4784</strain>
    </source>
</reference>
<accession>A0A919E0K1</accession>
<feature type="transmembrane region" description="Helical" evidence="2">
    <location>
        <begin position="99"/>
        <end position="118"/>
    </location>
</feature>
<comment type="caution">
    <text evidence="3">The sequence shown here is derived from an EMBL/GenBank/DDBJ whole genome shotgun (WGS) entry which is preliminary data.</text>
</comment>
<keyword evidence="4" id="KW-1185">Reference proteome</keyword>
<evidence type="ECO:0008006" key="5">
    <source>
        <dbReference type="Google" id="ProtNLM"/>
    </source>
</evidence>
<evidence type="ECO:0000313" key="3">
    <source>
        <dbReference type="EMBL" id="GHE99258.1"/>
    </source>
</evidence>
<gene>
    <name evidence="3" type="ORF">GCM10018785_73740</name>
</gene>